<dbReference type="Proteomes" id="UP000027456">
    <property type="component" value="Unassembled WGS sequence"/>
</dbReference>
<dbReference type="STRING" id="1423351.A0A074RN17"/>
<dbReference type="Gene3D" id="3.40.50.300">
    <property type="entry name" value="P-loop containing nucleotide triphosphate hydrolases"/>
    <property type="match status" value="1"/>
</dbReference>
<feature type="repeat" description="WD" evidence="3">
    <location>
        <begin position="1053"/>
        <end position="1094"/>
    </location>
</feature>
<dbReference type="InterPro" id="IPR020472">
    <property type="entry name" value="WD40_PAC1"/>
</dbReference>
<keyword evidence="1 3" id="KW-0853">WD repeat</keyword>
<feature type="region of interest" description="Disordered" evidence="4">
    <location>
        <begin position="1"/>
        <end position="46"/>
    </location>
</feature>
<dbReference type="InterPro" id="IPR019775">
    <property type="entry name" value="WD40_repeat_CS"/>
</dbReference>
<evidence type="ECO:0000313" key="7">
    <source>
        <dbReference type="Proteomes" id="UP000027456"/>
    </source>
</evidence>
<dbReference type="InterPro" id="IPR027417">
    <property type="entry name" value="P-loop_NTPase"/>
</dbReference>
<evidence type="ECO:0000313" key="6">
    <source>
        <dbReference type="EMBL" id="KEP48486.1"/>
    </source>
</evidence>
<dbReference type="PROSITE" id="PS00678">
    <property type="entry name" value="WD_REPEATS_1"/>
    <property type="match status" value="4"/>
</dbReference>
<dbReference type="OrthoDB" id="538223at2759"/>
<feature type="repeat" description="WD" evidence="3">
    <location>
        <begin position="805"/>
        <end position="830"/>
    </location>
</feature>
<comment type="caution">
    <text evidence="6">The sequence shown here is derived from an EMBL/GenBank/DDBJ whole genome shotgun (WGS) entry which is preliminary data.</text>
</comment>
<dbReference type="SUPFAM" id="SSF50960">
    <property type="entry name" value="TolB, C-terminal domain"/>
    <property type="match status" value="1"/>
</dbReference>
<evidence type="ECO:0000256" key="1">
    <source>
        <dbReference type="ARBA" id="ARBA00022574"/>
    </source>
</evidence>
<feature type="repeat" description="WD" evidence="3">
    <location>
        <begin position="1099"/>
        <end position="1140"/>
    </location>
</feature>
<feature type="repeat" description="WD" evidence="3">
    <location>
        <begin position="1318"/>
        <end position="1359"/>
    </location>
</feature>
<evidence type="ECO:0000259" key="5">
    <source>
        <dbReference type="PROSITE" id="PS50837"/>
    </source>
</evidence>
<dbReference type="Gene3D" id="2.130.10.10">
    <property type="entry name" value="YVTN repeat-like/Quinoprotein amine dehydrogenase"/>
    <property type="match status" value="5"/>
</dbReference>
<feature type="repeat" description="WD" evidence="3">
    <location>
        <begin position="1141"/>
        <end position="1182"/>
    </location>
</feature>
<feature type="domain" description="NACHT" evidence="5">
    <location>
        <begin position="262"/>
        <end position="407"/>
    </location>
</feature>
<keyword evidence="2" id="KW-0677">Repeat</keyword>
<evidence type="ECO:0000256" key="2">
    <source>
        <dbReference type="ARBA" id="ARBA00022737"/>
    </source>
</evidence>
<dbReference type="GO" id="GO:1990234">
    <property type="term" value="C:transferase complex"/>
    <property type="evidence" value="ECO:0007669"/>
    <property type="project" value="UniProtKB-ARBA"/>
</dbReference>
<dbReference type="InterPro" id="IPR036322">
    <property type="entry name" value="WD40_repeat_dom_sf"/>
</dbReference>
<dbReference type="SUPFAM" id="SSF52540">
    <property type="entry name" value="P-loop containing nucleoside triphosphate hydrolases"/>
    <property type="match status" value="1"/>
</dbReference>
<dbReference type="Pfam" id="PF00400">
    <property type="entry name" value="WD40"/>
    <property type="match status" value="12"/>
</dbReference>
<evidence type="ECO:0000256" key="3">
    <source>
        <dbReference type="PROSITE-ProRule" id="PRU00221"/>
    </source>
</evidence>
<feature type="repeat" description="WD" evidence="3">
    <location>
        <begin position="1360"/>
        <end position="1392"/>
    </location>
</feature>
<evidence type="ECO:0000256" key="4">
    <source>
        <dbReference type="SAM" id="MobiDB-lite"/>
    </source>
</evidence>
<feature type="compositionally biased region" description="Low complexity" evidence="4">
    <location>
        <begin position="28"/>
        <end position="46"/>
    </location>
</feature>
<protein>
    <submittedName>
        <fullName evidence="6">Vegetative incompatibility protein HET-E-1</fullName>
    </submittedName>
</protein>
<accession>A0A074RN17</accession>
<feature type="repeat" description="WD" evidence="3">
    <location>
        <begin position="969"/>
        <end position="1010"/>
    </location>
</feature>
<dbReference type="Pfam" id="PF24883">
    <property type="entry name" value="NPHP3_N"/>
    <property type="match status" value="1"/>
</dbReference>
<name>A0A074RN17_9AGAM</name>
<organism evidence="6 7">
    <name type="scientific">Rhizoctonia solani 123E</name>
    <dbReference type="NCBI Taxonomy" id="1423351"/>
    <lineage>
        <taxon>Eukaryota</taxon>
        <taxon>Fungi</taxon>
        <taxon>Dikarya</taxon>
        <taxon>Basidiomycota</taxon>
        <taxon>Agaricomycotina</taxon>
        <taxon>Agaricomycetes</taxon>
        <taxon>Cantharellales</taxon>
        <taxon>Ceratobasidiaceae</taxon>
        <taxon>Rhizoctonia</taxon>
    </lineage>
</organism>
<dbReference type="InterPro" id="IPR056884">
    <property type="entry name" value="NPHP3-like_N"/>
</dbReference>
<feature type="repeat" description="WD" evidence="3">
    <location>
        <begin position="1232"/>
        <end position="1273"/>
    </location>
</feature>
<feature type="repeat" description="WD" evidence="3">
    <location>
        <begin position="927"/>
        <end position="958"/>
    </location>
</feature>
<dbReference type="SMART" id="SM00320">
    <property type="entry name" value="WD40"/>
    <property type="match status" value="14"/>
</dbReference>
<reference evidence="6 7" key="1">
    <citation type="submission" date="2013-12" db="EMBL/GenBank/DDBJ databases">
        <authorList>
            <person name="Cubeta M."/>
            <person name="Pakala S."/>
            <person name="Fedorova N."/>
            <person name="Thomas E."/>
            <person name="Dean R."/>
            <person name="Jabaji S."/>
            <person name="Neate S."/>
            <person name="Toda T."/>
            <person name="Tavantzis S."/>
            <person name="Vilgalys R."/>
            <person name="Bharathan N."/>
            <person name="Pakala S."/>
            <person name="Losada L.S."/>
            <person name="Zafar N."/>
            <person name="Nierman W."/>
        </authorList>
    </citation>
    <scope>NUCLEOTIDE SEQUENCE [LARGE SCALE GENOMIC DNA]</scope>
    <source>
        <strain evidence="6 7">123E</strain>
    </source>
</reference>
<sequence>MDFKRIFKWKKKIKSDNEPHGSPSKADTPTPSVSIQSTSPTPTSSVAVSAFPEAPLEQRPKNAATINDDTWTNLTAFLDLLNQSPVFGPLAAVIDDLTWFITAHEDVVTPRMEYEALQSQLETLFKDLRTHFSQGTPPAMTTSMLNLCEAIQNEIRQVYGTQDKSTISRYMQADRDLDKITGCYRRIQGHLERVMLNASLDIWKTLDRQTTEAQLSKLNPSLSAYYDSAEASIVHRRECVAHTREQVLRDLNIWKDNQDGGKVCWINGMAGTGKTTIANTLCSTLDRSHELGASFFCTRSIPACRDFKLILPTIAHQLARFSSPFRSALLQVLEQDPEVYSKIPRVQFKRMIIEPLQQVIHTLPTRTVVVIDALDECDDGDGVAQILEMLVENASKLPIKFLVSSRPETHIRERIYQSALKTQLVLHELDQRIVKADIETYLRVELESISTPLTKDQLAALVERAGSLFIYAATVIRYIKAGDPLERITAVLKAPEPGRKLFNKTKEIDQLYAVVLASALEDENLEDFEKGRIQLVLHTVICAEEPLTVDALAGILSLKLTHVLAALKPLWSVLHVSESNSAHRISTLHASFPDYMFDSNRSRHFVCNAPIHNGVLAELCLRRIERNQSQFNICNLGSSYVFDEDVPDIDDKVKEAIPLDLLYACQYWAVHLSLGGNLDNLIEMLYKFFSKRLLLWIEVLNLAKRIDKGVGQMEKVVTWLQTTECSESTVLLARDAQRFVIMFASSPVSQSTPHLYVSMLTSWPKHRPVARHYFQQATNLVQMKGIEATERQLGLLSLIPVGYIVHHVAYSPNGRFFAAGTRDGRLLIWDAVICRMTIDPIKAHSGAVRAIAISPDGARICSGSYDKTICIWDPLSGQLVEGPLTGHTHWVMSVSFSHDGRWLASGSGDGTVRIWSTCTWKTQGSPLEGYDGSVNSVAFSPDDCIIAAGSMSMIRLWDPFGAQTIGEPLKGHTDYIRSLAFLPDGKHLISGSAECTICIWDVHTGQLAFGPFREHIHSISQVAVSPDGHFLVSAACDDTTRIWDTKTWQSRVLFQNTGAVNSVAFSPDGLRLVSGSMDGNMRIWEVQEFTDEQVVDSQREGHSGWIRTVAFSPCGTYLISGSDDMTVCIWDLQSRRQRRSPLRHNYRILKVGVSTDSNRIFSVSEDRMVHVWSEQTGELEYTIGPIKTDGAYNGDYHEFWPAAFLFDGKRLVCGSNSGMIYMQDGYEPSFSFTGHNDQVHSIAFSPNGQLFASGSVDGVLMIWDASTGDKLFDSLKGHSDCVNSVAFSPDGTQVASGSSDETIRLWSSITGAPIGNPFEGHIHRVRSVAFSPSGSQLVSGSEDRTVRVWDVVSGESLAVFEGHSDHVLSVAFSPDGTLTVSGSADTAIRLWNAPPQDTSSDLVRYEELLREDANNAGGDPSLDWKMDDDGWIRDSKHRFLLWVPPDLRSILLRRRNLGLISRRGCIELDFSGARIGDEWETCYKPL</sequence>
<feature type="compositionally biased region" description="Basic residues" evidence="4">
    <location>
        <begin position="1"/>
        <end position="13"/>
    </location>
</feature>
<gene>
    <name evidence="6" type="ORF">V565_123450</name>
</gene>
<dbReference type="PANTHER" id="PTHR22847:SF637">
    <property type="entry name" value="WD REPEAT DOMAIN 5B"/>
    <property type="match status" value="1"/>
</dbReference>
<dbReference type="PANTHER" id="PTHR22847">
    <property type="entry name" value="WD40 REPEAT PROTEIN"/>
    <property type="match status" value="1"/>
</dbReference>
<dbReference type="InterPro" id="IPR015943">
    <property type="entry name" value="WD40/YVTN_repeat-like_dom_sf"/>
</dbReference>
<feature type="repeat" description="WD" evidence="3">
    <location>
        <begin position="884"/>
        <end position="916"/>
    </location>
</feature>
<dbReference type="HOGENOM" id="CLU_000288_6_3_1"/>
<dbReference type="PROSITE" id="PS50294">
    <property type="entry name" value="WD_REPEATS_REGION"/>
    <property type="match status" value="11"/>
</dbReference>
<dbReference type="PROSITE" id="PS50837">
    <property type="entry name" value="NACHT"/>
    <property type="match status" value="1"/>
</dbReference>
<feature type="repeat" description="WD" evidence="3">
    <location>
        <begin position="841"/>
        <end position="882"/>
    </location>
</feature>
<dbReference type="PROSITE" id="PS50082">
    <property type="entry name" value="WD_REPEATS_2"/>
    <property type="match status" value="13"/>
</dbReference>
<keyword evidence="7" id="KW-1185">Reference proteome</keyword>
<feature type="repeat" description="WD" evidence="3">
    <location>
        <begin position="1012"/>
        <end position="1047"/>
    </location>
</feature>
<feature type="repeat" description="WD" evidence="3">
    <location>
        <begin position="1275"/>
        <end position="1307"/>
    </location>
</feature>
<dbReference type="PRINTS" id="PR00320">
    <property type="entry name" value="GPROTEINBRPT"/>
</dbReference>
<proteinExistence type="predicted"/>
<dbReference type="InterPro" id="IPR007111">
    <property type="entry name" value="NACHT_NTPase"/>
</dbReference>
<dbReference type="InterPro" id="IPR001680">
    <property type="entry name" value="WD40_rpt"/>
</dbReference>
<dbReference type="CDD" id="cd00200">
    <property type="entry name" value="WD40"/>
    <property type="match status" value="2"/>
</dbReference>
<dbReference type="EMBL" id="AZST01000506">
    <property type="protein sequence ID" value="KEP48486.1"/>
    <property type="molecule type" value="Genomic_DNA"/>
</dbReference>
<dbReference type="SUPFAM" id="SSF50978">
    <property type="entry name" value="WD40 repeat-like"/>
    <property type="match status" value="2"/>
</dbReference>